<dbReference type="Proteomes" id="UP000287033">
    <property type="component" value="Unassembled WGS sequence"/>
</dbReference>
<evidence type="ECO:0000256" key="5">
    <source>
        <dbReference type="ARBA" id="ARBA00022833"/>
    </source>
</evidence>
<name>A0A401SZ63_CHIPU</name>
<keyword evidence="6" id="KW-0472">Membrane</keyword>
<protein>
    <recommendedName>
        <fullName evidence="10">Ig-like domain-containing protein</fullName>
    </recommendedName>
</protein>
<dbReference type="CDD" id="cd00096">
    <property type="entry name" value="Ig"/>
    <property type="match status" value="1"/>
</dbReference>
<evidence type="ECO:0000256" key="3">
    <source>
        <dbReference type="ARBA" id="ARBA00022737"/>
    </source>
</evidence>
<dbReference type="Gene3D" id="2.60.40.10">
    <property type="entry name" value="Immunoglobulins"/>
    <property type="match status" value="6"/>
</dbReference>
<dbReference type="GO" id="GO:0098609">
    <property type="term" value="P:cell-cell adhesion"/>
    <property type="evidence" value="ECO:0007669"/>
    <property type="project" value="TreeGrafter"/>
</dbReference>
<dbReference type="InterPro" id="IPR003598">
    <property type="entry name" value="Ig_sub2"/>
</dbReference>
<accession>A0A401SZ63</accession>
<comment type="subcellular location">
    <subcellularLocation>
        <location evidence="1">Membrane</location>
        <topology evidence="1">Single-pass type I membrane protein</topology>
    </subcellularLocation>
</comment>
<keyword evidence="3" id="KW-0677">Repeat</keyword>
<dbReference type="InterPro" id="IPR013783">
    <property type="entry name" value="Ig-like_fold"/>
</dbReference>
<dbReference type="InterPro" id="IPR036116">
    <property type="entry name" value="FN3_sf"/>
</dbReference>
<dbReference type="Pfam" id="PF13895">
    <property type="entry name" value="Ig_2"/>
    <property type="match status" value="1"/>
</dbReference>
<dbReference type="Gene3D" id="2.20.25.240">
    <property type="match status" value="1"/>
</dbReference>
<evidence type="ECO:0000313" key="11">
    <source>
        <dbReference type="EMBL" id="GCC35685.1"/>
    </source>
</evidence>
<evidence type="ECO:0000256" key="9">
    <source>
        <dbReference type="ARBA" id="ARBA00023319"/>
    </source>
</evidence>
<dbReference type="InterPro" id="IPR013098">
    <property type="entry name" value="Ig_I-set"/>
</dbReference>
<evidence type="ECO:0000313" key="12">
    <source>
        <dbReference type="Proteomes" id="UP000287033"/>
    </source>
</evidence>
<reference evidence="11 12" key="1">
    <citation type="journal article" date="2018" name="Nat. Ecol. Evol.">
        <title>Shark genomes provide insights into elasmobranch evolution and the origin of vertebrates.</title>
        <authorList>
            <person name="Hara Y"/>
            <person name="Yamaguchi K"/>
            <person name="Onimaru K"/>
            <person name="Kadota M"/>
            <person name="Koyanagi M"/>
            <person name="Keeley SD"/>
            <person name="Tatsumi K"/>
            <person name="Tanaka K"/>
            <person name="Motone F"/>
            <person name="Kageyama Y"/>
            <person name="Nozu R"/>
            <person name="Adachi N"/>
            <person name="Nishimura O"/>
            <person name="Nakagawa R"/>
            <person name="Tanegashima C"/>
            <person name="Kiyatake I"/>
            <person name="Matsumoto R"/>
            <person name="Murakumo K"/>
            <person name="Nishida K"/>
            <person name="Terakita A"/>
            <person name="Kuratani S"/>
            <person name="Sato K"/>
            <person name="Hyodo S Kuraku.S."/>
        </authorList>
    </citation>
    <scope>NUCLEOTIDE SEQUENCE [LARGE SCALE GENOMIC DNA]</scope>
</reference>
<evidence type="ECO:0000256" key="1">
    <source>
        <dbReference type="ARBA" id="ARBA00004479"/>
    </source>
</evidence>
<dbReference type="InterPro" id="IPR003599">
    <property type="entry name" value="Ig_sub"/>
</dbReference>
<dbReference type="STRING" id="137246.A0A401SZ63"/>
<keyword evidence="4" id="KW-0863">Zinc-finger</keyword>
<sequence>MGPFATANWPLRTIRQFATAPFLVFGTGIFSMETDIISKRGNKKFYHDGFIYIFDKLSKSDSSIKFWRCEQRGRSNGRIHTKSGTVIKTINGHTHSPSAASDQVAKLKTSLKRHAEESQEVSNVLINECVADIPHSVLASLPTTSSMKKIIRRERNDISLAPPNPTDLQHLVIPIRYKVYKPDNGAEEKFLLADSGQGSNRIIIFGLVILDPEEVTYIESQVKGVIGRSVVLECGQSVPTIYIWGFTRPGFSDIRAVLYNYGMGAKLQKMASMFGDVKVLSDSAALVIDNLQLAAEGRFTCQSLYDTNDGAKLVYIFVDLHVLVPITKPSVQMSISAPVEGSAISLLCSVENGTGPLEYIWNRQAALSTGPINVSETTDSLLNLTSVNRNHTGWYTCTAKNEVNEVTSDRVWLDVIYGPDQPAINITPYALNSVGYAAIEQDTVSMTCSAASNPPSQYIWFHNNSQIYTGQQFVIERIARSQTGSYMCLAYNTVLNARTKTTIILTVYYLPDGKPICTVLSVNDNQDIALWCSWEGGNPPATLQWVDTQRDGVDVEGLSSISRVKAGRETSNNSTYSCRASHPALRADWSCRTTALLPEGRPSCSATAVKSLEYTMLSCNWEGGLPQASLRWANWRGDFLGKAERSINNQVLQSSPTYSGKEFICQATHPLSRSRACSIQLEAPDLLTLRNSVTVFEGSDVYVTCILKAAYPTSEIVWHNNRNESVWLRPKKYLLHQETSWSNLTIREADGDHDNGTYWCTASNVVGSSRLSIQLLVNKYPTPPNVTISKLLYGRQRTEVVLEWMTQGSGDLTGFMIQRRPARRSLRVRGTTELEQSMTDPYTPWQIVASSIDPAIRGHKLGGMDPRVLYAFRILAVNHKTTGYPSEVKTPGRA</sequence>
<evidence type="ECO:0000256" key="7">
    <source>
        <dbReference type="ARBA" id="ARBA00023157"/>
    </source>
</evidence>
<dbReference type="GO" id="GO:0005911">
    <property type="term" value="C:cell-cell junction"/>
    <property type="evidence" value="ECO:0007669"/>
    <property type="project" value="TreeGrafter"/>
</dbReference>
<dbReference type="InterPro" id="IPR051275">
    <property type="entry name" value="Cell_adhesion_signaling"/>
</dbReference>
<feature type="domain" description="Ig-like" evidence="10">
    <location>
        <begin position="684"/>
        <end position="772"/>
    </location>
</feature>
<dbReference type="SMART" id="SM00408">
    <property type="entry name" value="IGc2"/>
    <property type="match status" value="3"/>
</dbReference>
<dbReference type="CDD" id="cd00063">
    <property type="entry name" value="FN3"/>
    <property type="match status" value="1"/>
</dbReference>
<evidence type="ECO:0000256" key="2">
    <source>
        <dbReference type="ARBA" id="ARBA00022723"/>
    </source>
</evidence>
<dbReference type="GO" id="GO:0050839">
    <property type="term" value="F:cell adhesion molecule binding"/>
    <property type="evidence" value="ECO:0007669"/>
    <property type="project" value="TreeGrafter"/>
</dbReference>
<keyword evidence="5" id="KW-0862">Zinc</keyword>
<dbReference type="SUPFAM" id="SSF48726">
    <property type="entry name" value="Immunoglobulin"/>
    <property type="match status" value="5"/>
</dbReference>
<dbReference type="AlphaFoldDB" id="A0A401SZ63"/>
<dbReference type="PANTHER" id="PTHR11640">
    <property type="entry name" value="NEPHRIN"/>
    <property type="match status" value="1"/>
</dbReference>
<comment type="caution">
    <text evidence="11">The sequence shown here is derived from an EMBL/GenBank/DDBJ whole genome shotgun (WGS) entry which is preliminary data.</text>
</comment>
<keyword evidence="9" id="KW-0393">Immunoglobulin domain</keyword>
<dbReference type="Pfam" id="PF13927">
    <property type="entry name" value="Ig_3"/>
    <property type="match status" value="1"/>
</dbReference>
<dbReference type="GO" id="GO:0008270">
    <property type="term" value="F:zinc ion binding"/>
    <property type="evidence" value="ECO:0007669"/>
    <property type="project" value="UniProtKB-KW"/>
</dbReference>
<dbReference type="SUPFAM" id="SSF49265">
    <property type="entry name" value="Fibronectin type III"/>
    <property type="match status" value="1"/>
</dbReference>
<feature type="domain" description="Ig-like" evidence="10">
    <location>
        <begin position="515"/>
        <end position="590"/>
    </location>
</feature>
<feature type="domain" description="Ig-like" evidence="10">
    <location>
        <begin position="422"/>
        <end position="506"/>
    </location>
</feature>
<dbReference type="SMART" id="SM00409">
    <property type="entry name" value="IG"/>
    <property type="match status" value="4"/>
</dbReference>
<keyword evidence="8" id="KW-0325">Glycoprotein</keyword>
<evidence type="ECO:0000256" key="4">
    <source>
        <dbReference type="ARBA" id="ARBA00022771"/>
    </source>
</evidence>
<organism evidence="11 12">
    <name type="scientific">Chiloscyllium punctatum</name>
    <name type="common">Brownbanded bambooshark</name>
    <name type="synonym">Hemiscyllium punctatum</name>
    <dbReference type="NCBI Taxonomy" id="137246"/>
    <lineage>
        <taxon>Eukaryota</taxon>
        <taxon>Metazoa</taxon>
        <taxon>Chordata</taxon>
        <taxon>Craniata</taxon>
        <taxon>Vertebrata</taxon>
        <taxon>Chondrichthyes</taxon>
        <taxon>Elasmobranchii</taxon>
        <taxon>Galeomorphii</taxon>
        <taxon>Galeoidea</taxon>
        <taxon>Orectolobiformes</taxon>
        <taxon>Hemiscylliidae</taxon>
        <taxon>Chiloscyllium</taxon>
    </lineage>
</organism>
<evidence type="ECO:0000256" key="8">
    <source>
        <dbReference type="ARBA" id="ARBA00023180"/>
    </source>
</evidence>
<keyword evidence="12" id="KW-1185">Reference proteome</keyword>
<dbReference type="EMBL" id="BEZZ01000732">
    <property type="protein sequence ID" value="GCC35685.1"/>
    <property type="molecule type" value="Genomic_DNA"/>
</dbReference>
<dbReference type="InterPro" id="IPR036179">
    <property type="entry name" value="Ig-like_dom_sf"/>
</dbReference>
<evidence type="ECO:0000256" key="6">
    <source>
        <dbReference type="ARBA" id="ARBA00023136"/>
    </source>
</evidence>
<dbReference type="GO" id="GO:0005886">
    <property type="term" value="C:plasma membrane"/>
    <property type="evidence" value="ECO:0007669"/>
    <property type="project" value="TreeGrafter"/>
</dbReference>
<dbReference type="Pfam" id="PF07679">
    <property type="entry name" value="I-set"/>
    <property type="match status" value="1"/>
</dbReference>
<gene>
    <name evidence="11" type="ORF">chiPu_0014172</name>
</gene>
<dbReference type="Pfam" id="PF04500">
    <property type="entry name" value="FLYWCH"/>
    <property type="match status" value="1"/>
</dbReference>
<keyword evidence="7" id="KW-1015">Disulfide bond</keyword>
<dbReference type="PANTHER" id="PTHR11640:SF159">
    <property type="entry name" value="V-SET AND IMMUNOGLOBULIN DOMAIN-CONTAINING PROTEIN 10-LIKE 2"/>
    <property type="match status" value="1"/>
</dbReference>
<dbReference type="InterPro" id="IPR007110">
    <property type="entry name" value="Ig-like_dom"/>
</dbReference>
<dbReference type="OMA" id="DPVNRTH"/>
<evidence type="ECO:0000259" key="10">
    <source>
        <dbReference type="PROSITE" id="PS50835"/>
    </source>
</evidence>
<dbReference type="InterPro" id="IPR007588">
    <property type="entry name" value="Znf_FLYWCH"/>
</dbReference>
<proteinExistence type="predicted"/>
<dbReference type="OrthoDB" id="9442762at2759"/>
<dbReference type="InterPro" id="IPR003961">
    <property type="entry name" value="FN3_dom"/>
</dbReference>
<keyword evidence="2" id="KW-0479">Metal-binding</keyword>
<feature type="domain" description="Ig-like" evidence="10">
    <location>
        <begin position="329"/>
        <end position="407"/>
    </location>
</feature>
<dbReference type="PROSITE" id="PS50835">
    <property type="entry name" value="IG_LIKE"/>
    <property type="match status" value="4"/>
</dbReference>